<reference evidence="3" key="1">
    <citation type="submission" date="2016-11" db="UniProtKB">
        <authorList>
            <consortium name="WormBaseParasite"/>
        </authorList>
    </citation>
    <scope>IDENTIFICATION</scope>
</reference>
<protein>
    <submittedName>
        <fullName evidence="3">MSP domain-containing protein</fullName>
    </submittedName>
</protein>
<evidence type="ECO:0000313" key="2">
    <source>
        <dbReference type="Proteomes" id="UP000095282"/>
    </source>
</evidence>
<accession>A0A1I7TS18</accession>
<dbReference type="WBParaSite" id="Csp11.Scaffold629.g11202.t1">
    <property type="protein sequence ID" value="Csp11.Scaffold629.g11202.t1"/>
    <property type="gene ID" value="Csp11.Scaffold629.g11202"/>
</dbReference>
<evidence type="ECO:0000256" key="1">
    <source>
        <dbReference type="SAM" id="MobiDB-lite"/>
    </source>
</evidence>
<dbReference type="Proteomes" id="UP000095282">
    <property type="component" value="Unplaced"/>
</dbReference>
<dbReference type="eggNOG" id="ENOG502TGXU">
    <property type="taxonomic scope" value="Eukaryota"/>
</dbReference>
<dbReference type="STRING" id="1561998.A0A1I7TS18"/>
<keyword evidence="2" id="KW-1185">Reference proteome</keyword>
<feature type="compositionally biased region" description="Low complexity" evidence="1">
    <location>
        <begin position="269"/>
        <end position="286"/>
    </location>
</feature>
<sequence length="286" mass="33094">MNRPERIRFFITEQCRNLDLTFRNYMYPRQILLGDTTLPLLEGSSLTFRINQDKKISFRIRLQTEDCETPLNIGIPMTQVESVSIKDESAKHPEPAILFLLKNKALQRFINICGPMLNNPIGNGNRRSMSKYLTVILGNDPHMADRSNSVHCRVVLRANKFTFPFSTAKKMLMKDLPIMWQDLIEEECDRKRQISGVQADRERISEMDDEAWDWYMRFMGMRWDHNPDGGYWLVKQNNLNEEIEQQEAPSLLADELLTETNHSESTKYSPSSPGSPGSTTSSIKID</sequence>
<name>A0A1I7TS18_9PELO</name>
<evidence type="ECO:0000313" key="3">
    <source>
        <dbReference type="WBParaSite" id="Csp11.Scaffold629.g11202.t1"/>
    </source>
</evidence>
<dbReference type="AlphaFoldDB" id="A0A1I7TS18"/>
<proteinExistence type="predicted"/>
<feature type="region of interest" description="Disordered" evidence="1">
    <location>
        <begin position="245"/>
        <end position="286"/>
    </location>
</feature>
<organism evidence="2 3">
    <name type="scientific">Caenorhabditis tropicalis</name>
    <dbReference type="NCBI Taxonomy" id="1561998"/>
    <lineage>
        <taxon>Eukaryota</taxon>
        <taxon>Metazoa</taxon>
        <taxon>Ecdysozoa</taxon>
        <taxon>Nematoda</taxon>
        <taxon>Chromadorea</taxon>
        <taxon>Rhabditida</taxon>
        <taxon>Rhabditina</taxon>
        <taxon>Rhabditomorpha</taxon>
        <taxon>Rhabditoidea</taxon>
        <taxon>Rhabditidae</taxon>
        <taxon>Peloderinae</taxon>
        <taxon>Caenorhabditis</taxon>
    </lineage>
</organism>